<dbReference type="GO" id="GO:0006893">
    <property type="term" value="P:Golgi to plasma membrane transport"/>
    <property type="evidence" value="ECO:0007669"/>
    <property type="project" value="UniProtKB-UniRule"/>
</dbReference>
<keyword evidence="4" id="KW-0653">Protein transport</keyword>
<feature type="domain" description="Exocyst complex component EXOC2/Sec5 N-terminal" evidence="6">
    <location>
        <begin position="603"/>
        <end position="764"/>
    </location>
</feature>
<dbReference type="AlphaFoldDB" id="A0A4S4DMM8"/>
<comment type="caution">
    <text evidence="7">The sequence shown here is derived from an EMBL/GenBank/DDBJ whole genome shotgun (WGS) entry which is preliminary data.</text>
</comment>
<protein>
    <recommendedName>
        <fullName evidence="4">Exocyst complex component SEC5</fullName>
    </recommendedName>
</protein>
<dbReference type="InterPro" id="IPR039481">
    <property type="entry name" value="EXOC2/Sec5_N_dom"/>
</dbReference>
<name>A0A4S4DMM8_CAMSN</name>
<dbReference type="InterPro" id="IPR029175">
    <property type="entry name" value="EXOC2/Sec5"/>
</dbReference>
<dbReference type="PANTHER" id="PTHR13043:SF1">
    <property type="entry name" value="EXOCYST COMPLEX COMPONENT 2"/>
    <property type="match status" value="1"/>
</dbReference>
<feature type="region of interest" description="Disordered" evidence="5">
    <location>
        <begin position="1"/>
        <end position="112"/>
    </location>
</feature>
<comment type="similarity">
    <text evidence="1 4">Belongs to the SEC5 family.</text>
</comment>
<keyword evidence="2 4" id="KW-0813">Transport</keyword>
<dbReference type="EMBL" id="SDRB02010798">
    <property type="protein sequence ID" value="THG04252.1"/>
    <property type="molecule type" value="Genomic_DNA"/>
</dbReference>
<evidence type="ECO:0000256" key="4">
    <source>
        <dbReference type="RuleBase" id="RU365069"/>
    </source>
</evidence>
<evidence type="ECO:0000313" key="8">
    <source>
        <dbReference type="Proteomes" id="UP000306102"/>
    </source>
</evidence>
<dbReference type="PANTHER" id="PTHR13043">
    <property type="entry name" value="EXOCYST COMPLEX COMPONENT SEC5"/>
    <property type="match status" value="1"/>
</dbReference>
<evidence type="ECO:0000256" key="5">
    <source>
        <dbReference type="SAM" id="MobiDB-lite"/>
    </source>
</evidence>
<evidence type="ECO:0000256" key="2">
    <source>
        <dbReference type="ARBA" id="ARBA00022448"/>
    </source>
</evidence>
<dbReference type="GO" id="GO:0006887">
    <property type="term" value="P:exocytosis"/>
    <property type="evidence" value="ECO:0007669"/>
    <property type="project" value="UniProtKB-KW"/>
</dbReference>
<dbReference type="STRING" id="542762.A0A4S4DMM8"/>
<gene>
    <name evidence="7" type="ORF">TEA_026582</name>
</gene>
<dbReference type="Proteomes" id="UP000306102">
    <property type="component" value="Unassembled WGS sequence"/>
</dbReference>
<proteinExistence type="inferred from homology"/>
<evidence type="ECO:0000259" key="6">
    <source>
        <dbReference type="Pfam" id="PF15469"/>
    </source>
</evidence>
<keyword evidence="8" id="KW-1185">Reference proteome</keyword>
<keyword evidence="3 4" id="KW-0268">Exocytosis</keyword>
<comment type="subunit">
    <text evidence="4">Component of the exocyst complex.</text>
</comment>
<organism evidence="7 8">
    <name type="scientific">Camellia sinensis var. sinensis</name>
    <name type="common">China tea</name>
    <dbReference type="NCBI Taxonomy" id="542762"/>
    <lineage>
        <taxon>Eukaryota</taxon>
        <taxon>Viridiplantae</taxon>
        <taxon>Streptophyta</taxon>
        <taxon>Embryophyta</taxon>
        <taxon>Tracheophyta</taxon>
        <taxon>Spermatophyta</taxon>
        <taxon>Magnoliopsida</taxon>
        <taxon>eudicotyledons</taxon>
        <taxon>Gunneridae</taxon>
        <taxon>Pentapetalae</taxon>
        <taxon>asterids</taxon>
        <taxon>Ericales</taxon>
        <taxon>Theaceae</taxon>
        <taxon>Camellia</taxon>
    </lineage>
</organism>
<comment type="function">
    <text evidence="4">Component of the exocyst complex involved in the docking of exocytic vesicles with fusion sites on the plasma membrane.</text>
</comment>
<dbReference type="GO" id="GO:0000145">
    <property type="term" value="C:exocyst"/>
    <property type="evidence" value="ECO:0007669"/>
    <property type="project" value="UniProtKB-UniRule"/>
</dbReference>
<sequence length="792" mass="88871">MSSDSDIDEDELLQTALKEQAQRDVKPSRPHANFVRPPPPPPPAKQRDGPRNPSSQSQMKKAQHRMSMDDDEDSEVEMLSISSGDDEPSKDRGLDSRNRGRSGGRDDDAEWDGGEPDCWKRFAVGWILVYGVLAKGVRQGLNAKLLLQNISSWRERNRCMVEMVERLALSLKWIMQKACQLWMMGKFLESLLSSVDFIGVREMRETRAVPVAQKFERKPSAIARKGLNHLQSFPRGMECIDPLGLGNSGIQVHPGLFNAEFARAEAEFGFAFPPDLKAVLSAGSPDPSHNPRPRLRPRLHQSSLQRPPLREHDPRVRSLLQLQDHSVPDRDGLLRVLELVRFRELVPSRSHHRRHSLPGSHGHCRSNLLGYQVPLILRPHPRGQSKTAFVTFKDPKALEIAVAVIGSNNRGPKLAFDEKHRLSASTSAKVISFDRRVGLTEKLTVGISVVNEKMKSVDPKLQMSDKTTAALMAAERKLNDTGSAVKSSRYGDCRISLVEWCFHKVAKAGQVAGTKTREKWNLAVSNLSAKDPPIAVGKESEQTTGERAISGATEVRVSLSGSLLQKTEFTEFPPQRRIIDNKTLRLITEYSESSPSKSDKDYLNSNLREKLVYFSETFDAKLFLSRIHQDTSGADLEAGALALKTDLKSRTQQKKQLVKENFDCFVSCKTTIDDIESKLKRIEEDPEGSGTAHLFNCMQGVSSLANRAFGSLFERQAQAEKIRSVQGMLQRFRTLFNLPSSIRGSISKGEYDLAVREYRKAKLWPPKEKDALKVSLFTIARRTWERRNAAGF</sequence>
<dbReference type="GO" id="GO:0015031">
    <property type="term" value="P:protein transport"/>
    <property type="evidence" value="ECO:0007669"/>
    <property type="project" value="UniProtKB-KW"/>
</dbReference>
<dbReference type="Pfam" id="PF15469">
    <property type="entry name" value="Sec5"/>
    <property type="match status" value="1"/>
</dbReference>
<evidence type="ECO:0000313" key="7">
    <source>
        <dbReference type="EMBL" id="THG04252.1"/>
    </source>
</evidence>
<evidence type="ECO:0000256" key="1">
    <source>
        <dbReference type="ARBA" id="ARBA00010578"/>
    </source>
</evidence>
<feature type="compositionally biased region" description="Acidic residues" evidence="5">
    <location>
        <begin position="1"/>
        <end position="12"/>
    </location>
</feature>
<evidence type="ECO:0000256" key="3">
    <source>
        <dbReference type="ARBA" id="ARBA00022483"/>
    </source>
</evidence>
<feature type="region of interest" description="Disordered" evidence="5">
    <location>
        <begin position="281"/>
        <end position="312"/>
    </location>
</feature>
<accession>A0A4S4DMM8</accession>
<feature type="compositionally biased region" description="Basic and acidic residues" evidence="5">
    <location>
        <begin position="87"/>
        <end position="106"/>
    </location>
</feature>
<reference evidence="7 8" key="1">
    <citation type="journal article" date="2018" name="Proc. Natl. Acad. Sci. U.S.A.">
        <title>Draft genome sequence of Camellia sinensis var. sinensis provides insights into the evolution of the tea genome and tea quality.</title>
        <authorList>
            <person name="Wei C."/>
            <person name="Yang H."/>
            <person name="Wang S."/>
            <person name="Zhao J."/>
            <person name="Liu C."/>
            <person name="Gao L."/>
            <person name="Xia E."/>
            <person name="Lu Y."/>
            <person name="Tai Y."/>
            <person name="She G."/>
            <person name="Sun J."/>
            <person name="Cao H."/>
            <person name="Tong W."/>
            <person name="Gao Q."/>
            <person name="Li Y."/>
            <person name="Deng W."/>
            <person name="Jiang X."/>
            <person name="Wang W."/>
            <person name="Chen Q."/>
            <person name="Zhang S."/>
            <person name="Li H."/>
            <person name="Wu J."/>
            <person name="Wang P."/>
            <person name="Li P."/>
            <person name="Shi C."/>
            <person name="Zheng F."/>
            <person name="Jian J."/>
            <person name="Huang B."/>
            <person name="Shan D."/>
            <person name="Shi M."/>
            <person name="Fang C."/>
            <person name="Yue Y."/>
            <person name="Li F."/>
            <person name="Li D."/>
            <person name="Wei S."/>
            <person name="Han B."/>
            <person name="Jiang C."/>
            <person name="Yin Y."/>
            <person name="Xia T."/>
            <person name="Zhang Z."/>
            <person name="Bennetzen J.L."/>
            <person name="Zhao S."/>
            <person name="Wan X."/>
        </authorList>
    </citation>
    <scope>NUCLEOTIDE SEQUENCE [LARGE SCALE GENOMIC DNA]</scope>
    <source>
        <strain evidence="8">cv. Shuchazao</strain>
        <tissue evidence="7">Leaf</tissue>
    </source>
</reference>